<reference evidence="2 3" key="3">
    <citation type="journal article" date="2012" name="J. Bacteriol.">
        <title>Complete resequencing and reannotation of the Lactobacillus plantarum WCFS1 genome.</title>
        <authorList>
            <person name="Siezen R.J."/>
            <person name="Francke C."/>
            <person name="Renckens B."/>
            <person name="Boekhorst J."/>
            <person name="Wels M."/>
            <person name="Kleerebezem M."/>
            <person name="van Hijum S.A.F.T."/>
        </authorList>
    </citation>
    <scope>NUCLEOTIDE SEQUENCE [LARGE SCALE GENOMIC DNA]</scope>
    <source>
        <strain evidence="3">ATCC BAA-793 / NCIMB 8826 / WCFS1</strain>
    </source>
</reference>
<accession>F9UQW7</accession>
<evidence type="ECO:0000313" key="3">
    <source>
        <dbReference type="Proteomes" id="UP000000432"/>
    </source>
</evidence>
<dbReference type="RefSeq" id="WP_011101759.1">
    <property type="nucleotide sequence ID" value="NC_004567.2"/>
</dbReference>
<dbReference type="EMBL" id="AL935263">
    <property type="protein sequence ID" value="CCC79606.1"/>
    <property type="molecule type" value="Genomic_DNA"/>
</dbReference>
<dbReference type="STRING" id="220668.lp_2427"/>
<keyword evidence="3" id="KW-1185">Reference proteome</keyword>
<organism evidence="2 3">
    <name type="scientific">Lactiplantibacillus plantarum (strain ATCC BAA-793 / NCIMB 8826 / WCFS1)</name>
    <name type="common">Lactobacillus plantarum</name>
    <dbReference type="NCBI Taxonomy" id="220668"/>
    <lineage>
        <taxon>Bacteria</taxon>
        <taxon>Bacillati</taxon>
        <taxon>Bacillota</taxon>
        <taxon>Bacilli</taxon>
        <taxon>Lactobacillales</taxon>
        <taxon>Lactobacillaceae</taxon>
        <taxon>Lactiplantibacillus</taxon>
    </lineage>
</organism>
<reference evidence="2 3" key="1">
    <citation type="journal article" date="2003" name="Proc. Natl. Acad. Sci. U.S.A.">
        <title>Complete genome sequence of Lactobacillus plantarum WCFS1.</title>
        <authorList>
            <person name="Kleerebezem M."/>
            <person name="Boekhorst J."/>
            <person name="van Kranenburg R."/>
            <person name="Molenaar D."/>
            <person name="Kuipers O.P."/>
            <person name="Leer R."/>
            <person name="Tarchini R."/>
            <person name="Peters S.A."/>
            <person name="Sandbrink H.M."/>
            <person name="Fiers M.W."/>
            <person name="Stiekema W."/>
            <person name="Lankhorst R.M."/>
            <person name="Bron P.A."/>
            <person name="Hoffer S.M."/>
            <person name="Groot M.N."/>
            <person name="Kerkhoven R."/>
            <person name="de Vries M."/>
            <person name="Ursing B."/>
            <person name="de Vos W.M."/>
            <person name="Siezen R.J."/>
        </authorList>
    </citation>
    <scope>NUCLEOTIDE SEQUENCE [LARGE SCALE GENOMIC DNA]</scope>
    <source>
        <strain evidence="3">ATCC BAA-793 / NCIMB 8826 / WCFS1</strain>
    </source>
</reference>
<dbReference type="EnsemblBacteria" id="CCC79606">
    <property type="protein sequence ID" value="CCC79606"/>
    <property type="gene ID" value="lp_2427"/>
</dbReference>
<dbReference type="AlphaFoldDB" id="F9UQW7"/>
<reference key="2">
    <citation type="submission" date="2011-06" db="EMBL/GenBank/DDBJ databases">
        <title>Complete resequencing and reannotation of the Lactobacillus plantarum WCFS1 genome.</title>
        <authorList>
            <person name="Siezen R.J."/>
            <person name="Francke C."/>
            <person name="Renckens B."/>
            <person name="Boekhorst J."/>
            <person name="Wels M."/>
            <person name="Kleerebezem M."/>
            <person name="van Hijum S.A.F.T."/>
        </authorList>
    </citation>
    <scope>NUCLEOTIDE SEQUENCE</scope>
    <source>
        <strain>WCFS1</strain>
    </source>
</reference>
<dbReference type="PATRIC" id="fig|220668.9.peg.2051"/>
<sequence length="66" mass="7690">MLPIEIIESLAPKLPFELLTDLNQRMMDWKASGGSDTDAYMYQQSRAAENYYRLVLKIDPMAYEDK</sequence>
<dbReference type="HOGENOM" id="CLU_201672_0_0_9"/>
<name>F9UQW7_LACPL</name>
<evidence type="ECO:0000259" key="1">
    <source>
        <dbReference type="Pfam" id="PF21793"/>
    </source>
</evidence>
<gene>
    <name evidence="2" type="ordered locus">lp_2427</name>
</gene>
<protein>
    <submittedName>
        <fullName evidence="2">Prophage P2a protein 30</fullName>
    </submittedName>
</protein>
<feature type="domain" description="DUF6877" evidence="1">
    <location>
        <begin position="1"/>
        <end position="53"/>
    </location>
</feature>
<evidence type="ECO:0000313" key="2">
    <source>
        <dbReference type="EMBL" id="CCC79606.1"/>
    </source>
</evidence>
<dbReference type="Proteomes" id="UP000000432">
    <property type="component" value="Chromosome"/>
</dbReference>
<dbReference type="KEGG" id="lpl:lp_2427"/>
<dbReference type="InterPro" id="IPR049242">
    <property type="entry name" value="DUF6877"/>
</dbReference>
<proteinExistence type="predicted"/>
<dbReference type="Pfam" id="PF21793">
    <property type="entry name" value="DUF6877"/>
    <property type="match status" value="1"/>
</dbReference>
<dbReference type="OrthoDB" id="2304532at2"/>